<protein>
    <submittedName>
        <fullName evidence="2">Uncharacterized protein</fullName>
    </submittedName>
</protein>
<reference evidence="2" key="1">
    <citation type="submission" date="2019-02" db="EMBL/GenBank/DDBJ databases">
        <title>Average Nucleotide Identity (ANI) for Rapid Identification of Enteric Bacteria using Whole Genome Sequence (WGS).</title>
        <authorList>
            <person name="Dinsmore B."/>
            <person name="Lane C."/>
            <person name="Rowe L."/>
        </authorList>
    </citation>
    <scope>NUCLEOTIDE SEQUENCE</scope>
    <source>
        <strain evidence="2">04-0440</strain>
    </source>
</reference>
<name>A0A8F8FMN2_SALBN</name>
<evidence type="ECO:0000256" key="1">
    <source>
        <dbReference type="SAM" id="Phobius"/>
    </source>
</evidence>
<organism evidence="2">
    <name type="scientific">Salmonella bongori</name>
    <dbReference type="NCBI Taxonomy" id="54736"/>
    <lineage>
        <taxon>Bacteria</taxon>
        <taxon>Pseudomonadati</taxon>
        <taxon>Pseudomonadota</taxon>
        <taxon>Gammaproteobacteria</taxon>
        <taxon>Enterobacterales</taxon>
        <taxon>Enterobacteriaceae</taxon>
        <taxon>Salmonella</taxon>
    </lineage>
</organism>
<sequence>MDSLFIDITESLNNIFNNTASTTGNPRYIWTLNYIITIFVPTTHTIFAKRLMYGADKIHRIINSKKNEQAGIMFLFWKRTCEDSWRCGCSVCEANSPQ</sequence>
<dbReference type="EMBL" id="CP035676">
    <property type="protein sequence ID" value="QXY84264.1"/>
    <property type="molecule type" value="Genomic_DNA"/>
</dbReference>
<feature type="transmembrane region" description="Helical" evidence="1">
    <location>
        <begin position="28"/>
        <end position="47"/>
    </location>
</feature>
<accession>A0A8F8FMN2</accession>
<keyword evidence="1" id="KW-0472">Membrane</keyword>
<evidence type="ECO:0000313" key="2">
    <source>
        <dbReference type="EMBL" id="QXY84264.1"/>
    </source>
</evidence>
<keyword evidence="1" id="KW-1133">Transmembrane helix</keyword>
<keyword evidence="1" id="KW-0812">Transmembrane</keyword>
<proteinExistence type="predicted"/>
<gene>
    <name evidence="2" type="ORF">EWI73_10100</name>
</gene>
<dbReference type="AlphaFoldDB" id="A0A8F8FMN2"/>